<dbReference type="EMBL" id="JACYFS010000001">
    <property type="protein sequence ID" value="MBD8081139.1"/>
    <property type="molecule type" value="Genomic_DNA"/>
</dbReference>
<accession>A0ABR8Z769</accession>
<keyword evidence="2" id="KW-1185">Reference proteome</keyword>
<evidence type="ECO:0008006" key="3">
    <source>
        <dbReference type="Google" id="ProtNLM"/>
    </source>
</evidence>
<dbReference type="Proteomes" id="UP000637299">
    <property type="component" value="Unassembled WGS sequence"/>
</dbReference>
<sequence>MVRKTNKFFDLQQLKESEPASKEFGSGSLPVYLNHHLDRIANVDELVRMPAVGEVFFLQTEKAFNAFTFIPWISKRLFIDELFASTYSISRRVIESLQHLQQNGRIGKVTLLISDSMIKRNPVTIDVLEAVIKHNANFNVKYYWNHSKVCLIKAGDSHLILEGSGNWSENAQLEQYIITNHEEVYNFRKQMFEI</sequence>
<proteinExistence type="predicted"/>
<gene>
    <name evidence="1" type="ORF">IC610_01745</name>
</gene>
<protein>
    <recommendedName>
        <fullName evidence="3">Phospholipase D-like domain-containing protein</fullName>
    </recommendedName>
</protein>
<dbReference type="Gene3D" id="3.30.870.10">
    <property type="entry name" value="Endonuclease Chain A"/>
    <property type="match status" value="1"/>
</dbReference>
<organism evidence="1 2">
    <name type="scientific">Chryseobacterium caseinilyticum</name>
    <dbReference type="NCBI Taxonomy" id="2771428"/>
    <lineage>
        <taxon>Bacteria</taxon>
        <taxon>Pseudomonadati</taxon>
        <taxon>Bacteroidota</taxon>
        <taxon>Flavobacteriia</taxon>
        <taxon>Flavobacteriales</taxon>
        <taxon>Weeksellaceae</taxon>
        <taxon>Chryseobacterium group</taxon>
        <taxon>Chryseobacterium</taxon>
    </lineage>
</organism>
<comment type="caution">
    <text evidence="1">The sequence shown here is derived from an EMBL/GenBank/DDBJ whole genome shotgun (WGS) entry which is preliminary data.</text>
</comment>
<name>A0ABR8Z769_9FLAO</name>
<reference evidence="1 2" key="1">
    <citation type="submission" date="2020-09" db="EMBL/GenBank/DDBJ databases">
        <title>Genome seq and assembly of Chryseobacterium sp.</title>
        <authorList>
            <person name="Chhetri G."/>
        </authorList>
    </citation>
    <scope>NUCLEOTIDE SEQUENCE [LARGE SCALE GENOMIC DNA]</scope>
    <source>
        <strain evidence="1 2">GCR10</strain>
    </source>
</reference>
<evidence type="ECO:0000313" key="1">
    <source>
        <dbReference type="EMBL" id="MBD8081139.1"/>
    </source>
</evidence>
<evidence type="ECO:0000313" key="2">
    <source>
        <dbReference type="Proteomes" id="UP000637299"/>
    </source>
</evidence>